<feature type="region of interest" description="Disordered" evidence="1">
    <location>
        <begin position="1"/>
        <end position="22"/>
    </location>
</feature>
<keyword evidence="3" id="KW-1185">Reference proteome</keyword>
<name>A0A117PC99_9ACTN</name>
<dbReference type="OrthoDB" id="4248203at2"/>
<evidence type="ECO:0000256" key="1">
    <source>
        <dbReference type="SAM" id="MobiDB-lite"/>
    </source>
</evidence>
<dbReference type="RefSeq" id="WP_062148697.1">
    <property type="nucleotide sequence ID" value="NZ_KQ947987.1"/>
</dbReference>
<dbReference type="Proteomes" id="UP000054024">
    <property type="component" value="Unassembled WGS sequence"/>
</dbReference>
<reference evidence="2 3" key="1">
    <citation type="submission" date="2015-10" db="EMBL/GenBank/DDBJ databases">
        <title>Draft genome sequence of Streptomyces curacoi DSM 40107, type strain for the species Streptomyces curacoi.</title>
        <authorList>
            <person name="Ruckert C."/>
            <person name="Winkler A."/>
            <person name="Kalinowski J."/>
            <person name="Kampfer P."/>
            <person name="Glaeser S."/>
        </authorList>
    </citation>
    <scope>NUCLEOTIDE SEQUENCE [LARGE SCALE GENOMIC DNA]</scope>
    <source>
        <strain evidence="2 3">DSM 40107</strain>
    </source>
</reference>
<accession>A0A117PC99</accession>
<evidence type="ECO:0000313" key="3">
    <source>
        <dbReference type="Proteomes" id="UP000054024"/>
    </source>
</evidence>
<dbReference type="EMBL" id="LMWJ01000008">
    <property type="protein sequence ID" value="KUM77094.1"/>
    <property type="molecule type" value="Genomic_DNA"/>
</dbReference>
<comment type="caution">
    <text evidence="2">The sequence shown here is derived from an EMBL/GenBank/DDBJ whole genome shotgun (WGS) entry which is preliminary data.</text>
</comment>
<proteinExistence type="predicted"/>
<dbReference type="AlphaFoldDB" id="A0A117PC99"/>
<protein>
    <submittedName>
        <fullName evidence="2">Uncharacterized protein</fullName>
    </submittedName>
</protein>
<sequence length="183" mass="20214">MGGQSGTHMERMSTRTGPTRPRRRSRPVWFLALCVVWTLGAIAWAAVALLTPAGDGPEEAVERKAGMHHDQHQPAGRYYIPTYAKVEKNGTAVLRYEVGNSQDSSVENFLRTYDITAEPKRTGPSKVTYSDRFGDVRRTFTITYNPSPEPAGYDYARITVRARGTDASALVNRAGDVNPPRTA</sequence>
<gene>
    <name evidence="2" type="ORF">AQI70_14250</name>
</gene>
<evidence type="ECO:0000313" key="2">
    <source>
        <dbReference type="EMBL" id="KUM77094.1"/>
    </source>
</evidence>
<organism evidence="2 3">
    <name type="scientific">Streptomyces curacoi</name>
    <dbReference type="NCBI Taxonomy" id="146536"/>
    <lineage>
        <taxon>Bacteria</taxon>
        <taxon>Bacillati</taxon>
        <taxon>Actinomycetota</taxon>
        <taxon>Actinomycetes</taxon>
        <taxon>Kitasatosporales</taxon>
        <taxon>Streptomycetaceae</taxon>
        <taxon>Streptomyces</taxon>
    </lineage>
</organism>